<dbReference type="InterPro" id="IPR001382">
    <property type="entry name" value="Glyco_hydro_47"/>
</dbReference>
<dbReference type="SUPFAM" id="SSF48225">
    <property type="entry name" value="Seven-hairpin glycosidases"/>
    <property type="match status" value="1"/>
</dbReference>
<reference evidence="10" key="2">
    <citation type="submission" date="2023-05" db="EMBL/GenBank/DDBJ databases">
        <authorList>
            <consortium name="Lawrence Berkeley National Laboratory"/>
            <person name="Steindorff A."/>
            <person name="Hensen N."/>
            <person name="Bonometti L."/>
            <person name="Westerberg I."/>
            <person name="Brannstrom I.O."/>
            <person name="Guillou S."/>
            <person name="Cros-Aarteil S."/>
            <person name="Calhoun S."/>
            <person name="Haridas S."/>
            <person name="Kuo A."/>
            <person name="Mondo S."/>
            <person name="Pangilinan J."/>
            <person name="Riley R."/>
            <person name="Labutti K."/>
            <person name="Andreopoulos B."/>
            <person name="Lipzen A."/>
            <person name="Chen C."/>
            <person name="Yanf M."/>
            <person name="Daum C."/>
            <person name="Ng V."/>
            <person name="Clum A."/>
            <person name="Ohm R."/>
            <person name="Martin F."/>
            <person name="Silar P."/>
            <person name="Natvig D."/>
            <person name="Lalanne C."/>
            <person name="Gautier V."/>
            <person name="Ament-Velasquez S.L."/>
            <person name="Kruys A."/>
            <person name="Hutchinson M.I."/>
            <person name="Powell A.J."/>
            <person name="Barry K."/>
            <person name="Miller A.N."/>
            <person name="Grigoriev I.V."/>
            <person name="Debuchy R."/>
            <person name="Gladieux P."/>
            <person name="Thoren M.H."/>
            <person name="Johannesson H."/>
        </authorList>
    </citation>
    <scope>NUCLEOTIDE SEQUENCE</scope>
    <source>
        <strain evidence="10">PSN293</strain>
    </source>
</reference>
<evidence type="ECO:0000256" key="5">
    <source>
        <dbReference type="ARBA" id="ARBA00023157"/>
    </source>
</evidence>
<evidence type="ECO:0000313" key="11">
    <source>
        <dbReference type="Proteomes" id="UP001301769"/>
    </source>
</evidence>
<evidence type="ECO:0000256" key="2">
    <source>
        <dbReference type="ARBA" id="ARBA00004922"/>
    </source>
</evidence>
<evidence type="ECO:0000256" key="8">
    <source>
        <dbReference type="PIRSR" id="PIRSR601382-3"/>
    </source>
</evidence>
<dbReference type="EMBL" id="MU858206">
    <property type="protein sequence ID" value="KAK4209412.1"/>
    <property type="molecule type" value="Genomic_DNA"/>
</dbReference>
<feature type="active site" description="Proton donor" evidence="6">
    <location>
        <position position="151"/>
    </location>
</feature>
<feature type="active site" evidence="6">
    <location>
        <position position="450"/>
    </location>
</feature>
<keyword evidence="4 9" id="KW-0378">Hydrolase</keyword>
<comment type="similarity">
    <text evidence="3 9">Belongs to the glycosyl hydrolase 47 family.</text>
</comment>
<keyword evidence="9" id="KW-0326">Glycosidase</keyword>
<dbReference type="Gene3D" id="1.50.10.10">
    <property type="match status" value="1"/>
</dbReference>
<comment type="caution">
    <text evidence="10">The sequence shown here is derived from an EMBL/GenBank/DDBJ whole genome shotgun (WGS) entry which is preliminary data.</text>
</comment>
<dbReference type="PANTHER" id="PTHR11742:SF89">
    <property type="entry name" value="ALPHA-1,2-MANNOSIDASE"/>
    <property type="match status" value="1"/>
</dbReference>
<feature type="active site" description="Proton donor" evidence="6">
    <location>
        <position position="403"/>
    </location>
</feature>
<accession>A0AAN6Y4T8</accession>
<name>A0AAN6Y4T8_9PEZI</name>
<comment type="cofactor">
    <cofactor evidence="1 7">
        <name>Ca(2+)</name>
        <dbReference type="ChEBI" id="CHEBI:29108"/>
    </cofactor>
</comment>
<dbReference type="Pfam" id="PF01532">
    <property type="entry name" value="Glyco_hydro_47"/>
    <property type="match status" value="1"/>
</dbReference>
<sequence length="548" mass="61287">MARGSSRGKYIRLVDMAADGESQRDVETVLHWRRTSIFMELSEQPLLLPAVQHDFGSSHVDSTEIRRRQDAVRSVFLKSWRSYKSRAWLHDELKPVTGGARDTFGGWAATLVDALDTLWIMDLRDDFYEAAAAAVSLDFANSTAAGVNLFETTIRHLGGLLSAYDLGGEEALLRKATELGEMLYHAFDTPNRMPPFWFDFEAAKAGQLLADTSVGSATPASLALEFTRLSQLTGDAKFFDAISGVTDFLETTQNTSLLPGMWPKRLILRDKTLPDNLFTLGGQADSLYEYLPKMHALLGGSEPRYAALYGTAMDTALKHLAFRPMVPDAGNTSRSILFTGNVSLENGTNALIPSYQHLSCFVGGMFGLAGKLLQLPYHVSIGEQITEGCVWAYNGTPTGIMPEVFSLIPCPEVDDSCQWNETRWQREGADERFAKGYASVKDSRYILRPEAIESVFVSYRITGDERWRDEAWIMFQSIMVATETEYGNSAIEDVVMEGEAKKKDEMESFWAETLKYFYLIFSPPDLFSLDEYVFNTEAHPLRRPKPTA</sequence>
<proteinExistence type="inferred from homology"/>
<dbReference type="Proteomes" id="UP001301769">
    <property type="component" value="Unassembled WGS sequence"/>
</dbReference>
<dbReference type="GO" id="GO:0004571">
    <property type="term" value="F:mannosyl-oligosaccharide 1,2-alpha-mannosidase activity"/>
    <property type="evidence" value="ECO:0007669"/>
    <property type="project" value="InterPro"/>
</dbReference>
<dbReference type="GO" id="GO:0036503">
    <property type="term" value="P:ERAD pathway"/>
    <property type="evidence" value="ECO:0007669"/>
    <property type="project" value="UniProtKB-ARBA"/>
</dbReference>
<dbReference type="GO" id="GO:0016020">
    <property type="term" value="C:membrane"/>
    <property type="evidence" value="ECO:0007669"/>
    <property type="project" value="InterPro"/>
</dbReference>
<dbReference type="EC" id="3.2.1.-" evidence="9"/>
<evidence type="ECO:0000256" key="3">
    <source>
        <dbReference type="ARBA" id="ARBA00007658"/>
    </source>
</evidence>
<dbReference type="PANTHER" id="PTHR11742">
    <property type="entry name" value="MANNOSYL-OLIGOSACCHARIDE ALPHA-1,2-MANNOSIDASE-RELATED"/>
    <property type="match status" value="1"/>
</dbReference>
<dbReference type="InterPro" id="IPR050749">
    <property type="entry name" value="Glycosyl_Hydrolase_47"/>
</dbReference>
<evidence type="ECO:0000256" key="1">
    <source>
        <dbReference type="ARBA" id="ARBA00001913"/>
    </source>
</evidence>
<feature type="active site" evidence="6">
    <location>
        <position position="285"/>
    </location>
</feature>
<protein>
    <recommendedName>
        <fullName evidence="9">alpha-1,2-Mannosidase</fullName>
        <ecNumber evidence="9">3.2.1.-</ecNumber>
    </recommendedName>
</protein>
<evidence type="ECO:0000256" key="4">
    <source>
        <dbReference type="ARBA" id="ARBA00022801"/>
    </source>
</evidence>
<keyword evidence="7" id="KW-0479">Metal-binding</keyword>
<dbReference type="GO" id="GO:0005783">
    <property type="term" value="C:endoplasmic reticulum"/>
    <property type="evidence" value="ECO:0007669"/>
    <property type="project" value="TreeGrafter"/>
</dbReference>
<evidence type="ECO:0000256" key="9">
    <source>
        <dbReference type="RuleBase" id="RU361193"/>
    </source>
</evidence>
<keyword evidence="5 8" id="KW-1015">Disulfide bond</keyword>
<dbReference type="PRINTS" id="PR00747">
    <property type="entry name" value="GLYHDRLASE47"/>
</dbReference>
<gene>
    <name evidence="10" type="ORF">QBC37DRAFT_391286</name>
</gene>
<evidence type="ECO:0000256" key="7">
    <source>
        <dbReference type="PIRSR" id="PIRSR601382-2"/>
    </source>
</evidence>
<dbReference type="FunFam" id="1.50.10.10:FF:000037">
    <property type="entry name" value="alpha-1,2-Mannosidase"/>
    <property type="match status" value="1"/>
</dbReference>
<organism evidence="10 11">
    <name type="scientific">Rhypophila decipiens</name>
    <dbReference type="NCBI Taxonomy" id="261697"/>
    <lineage>
        <taxon>Eukaryota</taxon>
        <taxon>Fungi</taxon>
        <taxon>Dikarya</taxon>
        <taxon>Ascomycota</taxon>
        <taxon>Pezizomycotina</taxon>
        <taxon>Sordariomycetes</taxon>
        <taxon>Sordariomycetidae</taxon>
        <taxon>Sordariales</taxon>
        <taxon>Naviculisporaceae</taxon>
        <taxon>Rhypophila</taxon>
    </lineage>
</organism>
<dbReference type="InterPro" id="IPR012341">
    <property type="entry name" value="6hp_glycosidase-like_sf"/>
</dbReference>
<dbReference type="GO" id="GO:0005509">
    <property type="term" value="F:calcium ion binding"/>
    <property type="evidence" value="ECO:0007669"/>
    <property type="project" value="InterPro"/>
</dbReference>
<comment type="pathway">
    <text evidence="2">Protein modification; protein glycosylation.</text>
</comment>
<feature type="binding site" evidence="7">
    <location>
        <position position="536"/>
    </location>
    <ligand>
        <name>Ca(2+)</name>
        <dbReference type="ChEBI" id="CHEBI:29108"/>
    </ligand>
</feature>
<evidence type="ECO:0000313" key="10">
    <source>
        <dbReference type="EMBL" id="KAK4209412.1"/>
    </source>
</evidence>
<dbReference type="InterPro" id="IPR036026">
    <property type="entry name" value="Seven-hairpin_glycosidases"/>
</dbReference>
<reference evidence="10" key="1">
    <citation type="journal article" date="2023" name="Mol. Phylogenet. Evol.">
        <title>Genome-scale phylogeny and comparative genomics of the fungal order Sordariales.</title>
        <authorList>
            <person name="Hensen N."/>
            <person name="Bonometti L."/>
            <person name="Westerberg I."/>
            <person name="Brannstrom I.O."/>
            <person name="Guillou S."/>
            <person name="Cros-Aarteil S."/>
            <person name="Calhoun S."/>
            <person name="Haridas S."/>
            <person name="Kuo A."/>
            <person name="Mondo S."/>
            <person name="Pangilinan J."/>
            <person name="Riley R."/>
            <person name="LaButti K."/>
            <person name="Andreopoulos B."/>
            <person name="Lipzen A."/>
            <person name="Chen C."/>
            <person name="Yan M."/>
            <person name="Daum C."/>
            <person name="Ng V."/>
            <person name="Clum A."/>
            <person name="Steindorff A."/>
            <person name="Ohm R.A."/>
            <person name="Martin F."/>
            <person name="Silar P."/>
            <person name="Natvig D.O."/>
            <person name="Lalanne C."/>
            <person name="Gautier V."/>
            <person name="Ament-Velasquez S.L."/>
            <person name="Kruys A."/>
            <person name="Hutchinson M.I."/>
            <person name="Powell A.J."/>
            <person name="Barry K."/>
            <person name="Miller A.N."/>
            <person name="Grigoriev I.V."/>
            <person name="Debuchy R."/>
            <person name="Gladieux P."/>
            <person name="Hiltunen Thoren M."/>
            <person name="Johannesson H."/>
        </authorList>
    </citation>
    <scope>NUCLEOTIDE SEQUENCE</scope>
    <source>
        <strain evidence="10">PSN293</strain>
    </source>
</reference>
<keyword evidence="11" id="KW-1185">Reference proteome</keyword>
<dbReference type="AlphaFoldDB" id="A0AAN6Y4T8"/>
<evidence type="ECO:0000256" key="6">
    <source>
        <dbReference type="PIRSR" id="PIRSR601382-1"/>
    </source>
</evidence>
<feature type="disulfide bond" evidence="8">
    <location>
        <begin position="360"/>
        <end position="389"/>
    </location>
</feature>
<keyword evidence="7" id="KW-0106">Calcium</keyword>
<dbReference type="GO" id="GO:0005975">
    <property type="term" value="P:carbohydrate metabolic process"/>
    <property type="evidence" value="ECO:0007669"/>
    <property type="project" value="InterPro"/>
</dbReference>